<evidence type="ECO:0000313" key="2">
    <source>
        <dbReference type="EMBL" id="TXD98031.1"/>
    </source>
</evidence>
<dbReference type="EMBL" id="VORZ01000001">
    <property type="protein sequence ID" value="TXD98031.1"/>
    <property type="molecule type" value="Genomic_DNA"/>
</dbReference>
<dbReference type="RefSeq" id="WP_147222097.1">
    <property type="nucleotide sequence ID" value="NZ_CAJGYY010000001.1"/>
</dbReference>
<evidence type="ECO:0000259" key="1">
    <source>
        <dbReference type="Pfam" id="PF03235"/>
    </source>
</evidence>
<dbReference type="InterPro" id="IPR004919">
    <property type="entry name" value="GmrSD_N"/>
</dbReference>
<reference evidence="2 3" key="1">
    <citation type="submission" date="2019-08" db="EMBL/GenBank/DDBJ databases">
        <title>Genome sequence of Psychrobacter frigidicola ACAM304 (type strain).</title>
        <authorList>
            <person name="Bowman J.P."/>
        </authorList>
    </citation>
    <scope>NUCLEOTIDE SEQUENCE [LARGE SCALE GENOMIC DNA]</scope>
    <source>
        <strain evidence="2 3">ACAM 304</strain>
    </source>
</reference>
<accession>A0A5C7A3P7</accession>
<dbReference type="AlphaFoldDB" id="A0A5C7A3P7"/>
<dbReference type="OrthoDB" id="7802453at2"/>
<gene>
    <name evidence="2" type="ORF">ES754_03515</name>
</gene>
<dbReference type="Proteomes" id="UP000321903">
    <property type="component" value="Unassembled WGS sequence"/>
</dbReference>
<dbReference type="PANTHER" id="PTHR39639">
    <property type="entry name" value="CHROMOSOME 16, WHOLE GENOME SHOTGUN SEQUENCE"/>
    <property type="match status" value="1"/>
</dbReference>
<sequence length="358" mass="42237">MKLIEYIDIQPQNTKWLYDLRQKGLLIVDNSFQRNYVWTPSIQIKLIESILIGYPVPEIYLWNIGTDEDNGDTKYSIIDGQQRCGAIFDYISNLYMLKANSLDIKGLKFDEIKNKFFKDLNTEDKKAIWSYIFSIRLVRNNIERPDIVNMFLRLNSNNLTLNPQELRNAEFQGEFMNVASQLSEISFWDKNSIFGVADRRRMKDITFISILLIFLKQGIQEDIINTNINKMYDLYNEVYPSKLDDITKFELVISFVDSIIDGNVERRKFLKSSVHFYTLFTTTFELTMDTKLLTNQQINNYRTFIDNYHSDEELISCFSNIDSVIYKYKALAKEGTSKKNNRMERHNAIKQVMNYPIL</sequence>
<dbReference type="Pfam" id="PF03235">
    <property type="entry name" value="GmrSD_N"/>
    <property type="match status" value="1"/>
</dbReference>
<name>A0A5C7A3P7_9GAMM</name>
<comment type="caution">
    <text evidence="2">The sequence shown here is derived from an EMBL/GenBank/DDBJ whole genome shotgun (WGS) entry which is preliminary data.</text>
</comment>
<dbReference type="PANTHER" id="PTHR39639:SF1">
    <property type="entry name" value="DUF262 DOMAIN-CONTAINING PROTEIN"/>
    <property type="match status" value="1"/>
</dbReference>
<keyword evidence="3" id="KW-1185">Reference proteome</keyword>
<proteinExistence type="predicted"/>
<protein>
    <submittedName>
        <fullName evidence="2">DUF262 domain-containing protein</fullName>
    </submittedName>
</protein>
<organism evidence="2 3">
    <name type="scientific">Psychrobacter frigidicola</name>
    <dbReference type="NCBI Taxonomy" id="45611"/>
    <lineage>
        <taxon>Bacteria</taxon>
        <taxon>Pseudomonadati</taxon>
        <taxon>Pseudomonadota</taxon>
        <taxon>Gammaproteobacteria</taxon>
        <taxon>Moraxellales</taxon>
        <taxon>Moraxellaceae</taxon>
        <taxon>Psychrobacter</taxon>
    </lineage>
</organism>
<evidence type="ECO:0000313" key="3">
    <source>
        <dbReference type="Proteomes" id="UP000321903"/>
    </source>
</evidence>
<feature type="domain" description="GmrSD restriction endonucleases N-terminal" evidence="1">
    <location>
        <begin position="22"/>
        <end position="171"/>
    </location>
</feature>